<dbReference type="OrthoDB" id="6252090at2759"/>
<gene>
    <name evidence="2" type="ORF">HNAJ_LOCUS13408</name>
</gene>
<proteinExistence type="predicted"/>
<dbReference type="EMBL" id="UZAE01015384">
    <property type="protein sequence ID" value="VDO15836.1"/>
    <property type="molecule type" value="Genomic_DNA"/>
</dbReference>
<sequence>MPKPTQSTKSSKDAEVKAPLQFFNHAKVKKAEDLKVALEEESLKPQTSTTKGYSIKILEDRIELVADKNVKKLPIKKIKFSKVERIIPSAETLRIYMGCRHGKTATVTSFGFTEESVYYTLMNYLAQTRGLVVDSTSIANQNSKSSTATTTSELQNNFDLDDTTLLNHENINLAGEASRKYTTSYVLWEEIESTRKHGPVENQVPSKGVAIDSKDDFEINKEDTEVNSDDQTDVITEETQKFQKVQHCPCCLQNLGINLEIKGHGDRAYAPSSIDCRTCSNFPTHFSQNYKRLHPSQPPHRQDQTLNEGISSVNDEPTLGKYENPEPVERYSPNKPRQVSQPQASTKHDGKAGFPVLPRPPQLPQKIKPSAQMKPQRSWTAKSSSSSGYTSDSTHEDSLELKVNSSFSGKYVRDKKRTVTGRVKGTVSHGNKEPQKFYYRKPNSGLPRFPQLKIQ</sequence>
<dbReference type="WBParaSite" id="HNAJ_0001343401-mRNA-1">
    <property type="protein sequence ID" value="HNAJ_0001343401-mRNA-1"/>
    <property type="gene ID" value="HNAJ_0001343401"/>
</dbReference>
<feature type="region of interest" description="Disordered" evidence="1">
    <location>
        <begin position="289"/>
        <end position="455"/>
    </location>
</feature>
<organism evidence="4">
    <name type="scientific">Rodentolepis nana</name>
    <name type="common">Dwarf tapeworm</name>
    <name type="synonym">Hymenolepis nana</name>
    <dbReference type="NCBI Taxonomy" id="102285"/>
    <lineage>
        <taxon>Eukaryota</taxon>
        <taxon>Metazoa</taxon>
        <taxon>Spiralia</taxon>
        <taxon>Lophotrochozoa</taxon>
        <taxon>Platyhelminthes</taxon>
        <taxon>Cestoda</taxon>
        <taxon>Eucestoda</taxon>
        <taxon>Cyclophyllidea</taxon>
        <taxon>Hymenolepididae</taxon>
        <taxon>Rodentolepis</taxon>
    </lineage>
</organism>
<evidence type="ECO:0000256" key="1">
    <source>
        <dbReference type="SAM" id="MobiDB-lite"/>
    </source>
</evidence>
<feature type="compositionally biased region" description="Polar residues" evidence="1">
    <location>
        <begin position="304"/>
        <end position="315"/>
    </location>
</feature>
<name>A0A0R3TZY5_RODNA</name>
<feature type="compositionally biased region" description="Low complexity" evidence="1">
    <location>
        <begin position="378"/>
        <end position="392"/>
    </location>
</feature>
<feature type="compositionally biased region" description="Polar residues" evidence="1">
    <location>
        <begin position="335"/>
        <end position="345"/>
    </location>
</feature>
<reference evidence="2 3" key="2">
    <citation type="submission" date="2018-11" db="EMBL/GenBank/DDBJ databases">
        <authorList>
            <consortium name="Pathogen Informatics"/>
        </authorList>
    </citation>
    <scope>NUCLEOTIDE SEQUENCE [LARGE SCALE GENOMIC DNA]</scope>
</reference>
<reference evidence="4" key="1">
    <citation type="submission" date="2017-02" db="UniProtKB">
        <authorList>
            <consortium name="WormBaseParasite"/>
        </authorList>
    </citation>
    <scope>IDENTIFICATION</scope>
</reference>
<dbReference type="Proteomes" id="UP000278807">
    <property type="component" value="Unassembled WGS sequence"/>
</dbReference>
<keyword evidence="3" id="KW-1185">Reference proteome</keyword>
<evidence type="ECO:0000313" key="4">
    <source>
        <dbReference type="WBParaSite" id="HNAJ_0001343401-mRNA-1"/>
    </source>
</evidence>
<evidence type="ECO:0000313" key="3">
    <source>
        <dbReference type="Proteomes" id="UP000278807"/>
    </source>
</evidence>
<protein>
    <submittedName>
        <fullName evidence="4">DUF5734 domain-containing protein</fullName>
    </submittedName>
</protein>
<accession>A0A0R3TZY5</accession>
<evidence type="ECO:0000313" key="2">
    <source>
        <dbReference type="EMBL" id="VDO15836.1"/>
    </source>
</evidence>
<dbReference type="AlphaFoldDB" id="A0A0R3TZY5"/>